<keyword evidence="3" id="KW-1185">Reference proteome</keyword>
<accession>A0A9P5SQH8</accession>
<organism evidence="2 3">
    <name type="scientific">Podila minutissima</name>
    <dbReference type="NCBI Taxonomy" id="64525"/>
    <lineage>
        <taxon>Eukaryota</taxon>
        <taxon>Fungi</taxon>
        <taxon>Fungi incertae sedis</taxon>
        <taxon>Mucoromycota</taxon>
        <taxon>Mortierellomycotina</taxon>
        <taxon>Mortierellomycetes</taxon>
        <taxon>Mortierellales</taxon>
        <taxon>Mortierellaceae</taxon>
        <taxon>Podila</taxon>
    </lineage>
</organism>
<evidence type="ECO:0000313" key="2">
    <source>
        <dbReference type="EMBL" id="KAF9336075.1"/>
    </source>
</evidence>
<evidence type="ECO:0008006" key="4">
    <source>
        <dbReference type="Google" id="ProtNLM"/>
    </source>
</evidence>
<feature type="compositionally biased region" description="Basic residues" evidence="1">
    <location>
        <begin position="265"/>
        <end position="282"/>
    </location>
</feature>
<gene>
    <name evidence="2" type="ORF">BG006_009769</name>
</gene>
<protein>
    <recommendedName>
        <fullName evidence="4">F-box domain-containing protein</fullName>
    </recommendedName>
</protein>
<evidence type="ECO:0000313" key="3">
    <source>
        <dbReference type="Proteomes" id="UP000696485"/>
    </source>
</evidence>
<dbReference type="SUPFAM" id="SSF81383">
    <property type="entry name" value="F-box domain"/>
    <property type="match status" value="1"/>
</dbReference>
<proteinExistence type="predicted"/>
<sequence length="282" mass="32181">MVSISVFDIALIVDLICDPLDIVDLQVCCQVNRHWSIMFGPHRWKPLDLSSTTMLSRDQINGIIKNASYTRSVTIAWVHQSLPMEANFHHLHELTLRDEIAWNGNQHYHHNSVLALITRNRNMQSLTLDVDRCNYLENTFAASIMRAIAQHPSLTTLVWNVPSEVFGVGDSFVQSLLEATLDIPTAVSRFNGLQRLRLPDFQGPEEEALMYANKFGEGAKDRMPMTIKDLQSMGVKVQLTAKSSDDENGSFTEHDSDQEYTMAKARSRHYGLHDRKRRPFKK</sequence>
<comment type="caution">
    <text evidence="2">The sequence shown here is derived from an EMBL/GenBank/DDBJ whole genome shotgun (WGS) entry which is preliminary data.</text>
</comment>
<dbReference type="Proteomes" id="UP000696485">
    <property type="component" value="Unassembled WGS sequence"/>
</dbReference>
<feature type="region of interest" description="Disordered" evidence="1">
    <location>
        <begin position="240"/>
        <end position="282"/>
    </location>
</feature>
<dbReference type="AlphaFoldDB" id="A0A9P5SQH8"/>
<dbReference type="EMBL" id="JAAAUY010000073">
    <property type="protein sequence ID" value="KAF9336075.1"/>
    <property type="molecule type" value="Genomic_DNA"/>
</dbReference>
<dbReference type="InterPro" id="IPR036047">
    <property type="entry name" value="F-box-like_dom_sf"/>
</dbReference>
<dbReference type="SUPFAM" id="SSF52047">
    <property type="entry name" value="RNI-like"/>
    <property type="match status" value="1"/>
</dbReference>
<name>A0A9P5SQH8_9FUNG</name>
<reference evidence="2" key="1">
    <citation type="journal article" date="2020" name="Fungal Divers.">
        <title>Resolving the Mortierellaceae phylogeny through synthesis of multi-gene phylogenetics and phylogenomics.</title>
        <authorList>
            <person name="Vandepol N."/>
            <person name="Liber J."/>
            <person name="Desiro A."/>
            <person name="Na H."/>
            <person name="Kennedy M."/>
            <person name="Barry K."/>
            <person name="Grigoriev I.V."/>
            <person name="Miller A.N."/>
            <person name="O'Donnell K."/>
            <person name="Stajich J.E."/>
            <person name="Bonito G."/>
        </authorList>
    </citation>
    <scope>NUCLEOTIDE SEQUENCE</scope>
    <source>
        <strain evidence="2">NVP1</strain>
    </source>
</reference>
<evidence type="ECO:0000256" key="1">
    <source>
        <dbReference type="SAM" id="MobiDB-lite"/>
    </source>
</evidence>